<accession>A0A8S1UEN1</accession>
<protein>
    <submittedName>
        <fullName evidence="1">Uncharacterized protein</fullName>
    </submittedName>
</protein>
<dbReference type="Proteomes" id="UP000683925">
    <property type="component" value="Unassembled WGS sequence"/>
</dbReference>
<evidence type="ECO:0000313" key="1">
    <source>
        <dbReference type="EMBL" id="CAD8162209.1"/>
    </source>
</evidence>
<name>A0A8S1UEN1_PAROT</name>
<evidence type="ECO:0000313" key="2">
    <source>
        <dbReference type="Proteomes" id="UP000683925"/>
    </source>
</evidence>
<sequence length="71" mass="8531">MFLPQNLIILHIRQELNKKALRIRLISVFLVQDNIIESKPFSYQQESRQFEQFAKFSSIRQNSSSFKERSQ</sequence>
<proteinExistence type="predicted"/>
<gene>
    <name evidence="1" type="ORF">POCTA_138.1.T0410130</name>
</gene>
<keyword evidence="2" id="KW-1185">Reference proteome</keyword>
<dbReference type="EMBL" id="CAJJDP010000041">
    <property type="protein sequence ID" value="CAD8162209.1"/>
    <property type="molecule type" value="Genomic_DNA"/>
</dbReference>
<reference evidence="1" key="1">
    <citation type="submission" date="2021-01" db="EMBL/GenBank/DDBJ databases">
        <authorList>
            <consortium name="Genoscope - CEA"/>
            <person name="William W."/>
        </authorList>
    </citation>
    <scope>NUCLEOTIDE SEQUENCE</scope>
</reference>
<comment type="caution">
    <text evidence="1">The sequence shown here is derived from an EMBL/GenBank/DDBJ whole genome shotgun (WGS) entry which is preliminary data.</text>
</comment>
<organism evidence="1 2">
    <name type="scientific">Paramecium octaurelia</name>
    <dbReference type="NCBI Taxonomy" id="43137"/>
    <lineage>
        <taxon>Eukaryota</taxon>
        <taxon>Sar</taxon>
        <taxon>Alveolata</taxon>
        <taxon>Ciliophora</taxon>
        <taxon>Intramacronucleata</taxon>
        <taxon>Oligohymenophorea</taxon>
        <taxon>Peniculida</taxon>
        <taxon>Parameciidae</taxon>
        <taxon>Paramecium</taxon>
    </lineage>
</organism>
<dbReference type="AlphaFoldDB" id="A0A8S1UEN1"/>